<sequence length="258" mass="27809">MFTTWLDNNSWLWEIADQKILVDPWLIGALTFGNADWLFKGEKTKTIPLPSDVDFILLTQGLPDHAHPETLKALDKSIPVVGSPNAAKVVREFGFTDVTALDHGESTTRGGVIVKAVQGSPIGPTLLENGYIVTENATGLKLFYEPHGYHPESLKQEAPVDVVLTPMLTLSLPLVGPVIRGVKSANELADWLQPQVMLPTTDAQETTYEGLLVSVLSASGGPATVREQFAAQGKAIQVLESAVGDRLELPLTPRSVPA</sequence>
<reference evidence="1" key="3">
    <citation type="submission" date="2020-02" db="EMBL/GenBank/DDBJ databases">
        <authorList>
            <person name="Sarangi A.N."/>
            <person name="Ghosh S."/>
            <person name="Mukherjee M."/>
            <person name="Tripathy S."/>
        </authorList>
    </citation>
    <scope>NUCLEOTIDE SEQUENCE</scope>
    <source>
        <strain evidence="1">BDU141951</strain>
    </source>
</reference>
<dbReference type="EMBL" id="JTHE02000002">
    <property type="protein sequence ID" value="NEV65829.1"/>
    <property type="molecule type" value="Genomic_DNA"/>
</dbReference>
<dbReference type="SUPFAM" id="SSF56281">
    <property type="entry name" value="Metallo-hydrolase/oxidoreductase"/>
    <property type="match status" value="1"/>
</dbReference>
<reference evidence="1" key="2">
    <citation type="journal article" date="2015" name="Genome Announc.">
        <title>Draft Genome Sequence of Filamentous Marine Cyanobacterium Lyngbya confervoides Strain BDU141951.</title>
        <authorList>
            <person name="Chandrababunaidu M.M."/>
            <person name="Sen D."/>
            <person name="Tripathy S."/>
        </authorList>
    </citation>
    <scope>NUCLEOTIDE SEQUENCE</scope>
    <source>
        <strain evidence="1">BDU141951</strain>
    </source>
</reference>
<dbReference type="AlphaFoldDB" id="A0A0C1YP08"/>
<evidence type="ECO:0000313" key="1">
    <source>
        <dbReference type="EMBL" id="NEV65829.1"/>
    </source>
</evidence>
<protein>
    <submittedName>
        <fullName evidence="1">MBL fold metallo-hydrolase</fullName>
    </submittedName>
</protein>
<accession>A0A0C1YP08</accession>
<dbReference type="Gene3D" id="3.60.15.10">
    <property type="entry name" value="Ribonuclease Z/Hydroxyacylglutathione hydrolase-like"/>
    <property type="match status" value="1"/>
</dbReference>
<dbReference type="PANTHER" id="PTHR36142">
    <property type="entry name" value="METALLO-HYDROLASE/OXIDOREDUCTASE SUPERFAMILY PROTEIN"/>
    <property type="match status" value="1"/>
</dbReference>
<dbReference type="InterPro" id="IPR036866">
    <property type="entry name" value="RibonucZ/Hydroxyglut_hydro"/>
</dbReference>
<dbReference type="PANTHER" id="PTHR36142:SF2">
    <property type="entry name" value="METALLO-HYDROLASE_OXIDOREDUCTASE SUPERFAMILY PROTEIN"/>
    <property type="match status" value="1"/>
</dbReference>
<reference evidence="1" key="1">
    <citation type="submission" date="2014-11" db="EMBL/GenBank/DDBJ databases">
        <authorList>
            <person name="Malar M.C."/>
            <person name="Sen D."/>
            <person name="Tripathy S."/>
        </authorList>
    </citation>
    <scope>NUCLEOTIDE SEQUENCE</scope>
    <source>
        <strain evidence="1">BDU141951</strain>
    </source>
</reference>
<proteinExistence type="predicted"/>
<comment type="caution">
    <text evidence="1">The sequence shown here is derived from an EMBL/GenBank/DDBJ whole genome shotgun (WGS) entry which is preliminary data.</text>
</comment>
<dbReference type="Pfam" id="PF13483">
    <property type="entry name" value="Lactamase_B_3"/>
    <property type="match status" value="1"/>
</dbReference>
<name>A0A0C1YP08_9CYAN</name>
<organism evidence="1">
    <name type="scientific">Lyngbya confervoides BDU141951</name>
    <dbReference type="NCBI Taxonomy" id="1574623"/>
    <lineage>
        <taxon>Bacteria</taxon>
        <taxon>Bacillati</taxon>
        <taxon>Cyanobacteriota</taxon>
        <taxon>Cyanophyceae</taxon>
        <taxon>Oscillatoriophycideae</taxon>
        <taxon>Oscillatoriales</taxon>
        <taxon>Microcoleaceae</taxon>
        <taxon>Lyngbya</taxon>
    </lineage>
</organism>
<gene>
    <name evidence="1" type="ORF">QQ91_001720</name>
</gene>